<keyword evidence="9" id="KW-1185">Reference proteome</keyword>
<dbReference type="InterPro" id="IPR004130">
    <property type="entry name" value="Gpn"/>
</dbReference>
<evidence type="ECO:0000256" key="3">
    <source>
        <dbReference type="ARBA" id="ARBA00022741"/>
    </source>
</evidence>
<dbReference type="EMBL" id="JAKWBI020000019">
    <property type="protein sequence ID" value="KAJ2906079.1"/>
    <property type="molecule type" value="Genomic_DNA"/>
</dbReference>
<dbReference type="InterPro" id="IPR027417">
    <property type="entry name" value="P-loop_NTPase"/>
</dbReference>
<name>A0AAD5RZ26_9PEZI</name>
<dbReference type="PANTHER" id="PTHR21231:SF7">
    <property type="entry name" value="GPN-LOOP GTPASE 3"/>
    <property type="match status" value="1"/>
</dbReference>
<reference evidence="8" key="1">
    <citation type="submission" date="2022-07" db="EMBL/GenBank/DDBJ databases">
        <title>Draft genome sequence of Zalerion maritima ATCC 34329, a (micro)plastics degrading marine fungus.</title>
        <authorList>
            <person name="Paco A."/>
            <person name="Goncalves M.F.M."/>
            <person name="Rocha-Santos T.A.P."/>
            <person name="Alves A."/>
        </authorList>
    </citation>
    <scope>NUCLEOTIDE SEQUENCE</scope>
    <source>
        <strain evidence="8">ATCC 34329</strain>
    </source>
</reference>
<evidence type="ECO:0000256" key="1">
    <source>
        <dbReference type="ARBA" id="ARBA00005290"/>
    </source>
</evidence>
<dbReference type="InterPro" id="IPR030228">
    <property type="entry name" value="Gpn3"/>
</dbReference>
<evidence type="ECO:0000256" key="2">
    <source>
        <dbReference type="ARBA" id="ARBA00014587"/>
    </source>
</evidence>
<proteinExistence type="inferred from homology"/>
<evidence type="ECO:0000313" key="8">
    <source>
        <dbReference type="EMBL" id="KAJ2906079.1"/>
    </source>
</evidence>
<evidence type="ECO:0000313" key="9">
    <source>
        <dbReference type="Proteomes" id="UP001201980"/>
    </source>
</evidence>
<comment type="similarity">
    <text evidence="1 6">Belongs to the GPN-loop GTPase family.</text>
</comment>
<dbReference type="PANTHER" id="PTHR21231">
    <property type="entry name" value="XPA-BINDING PROTEIN 1-RELATED"/>
    <property type="match status" value="1"/>
</dbReference>
<protein>
    <recommendedName>
        <fullName evidence="2 6">GPN-loop GTPase 3</fullName>
    </recommendedName>
</protein>
<dbReference type="AlphaFoldDB" id="A0AAD5RZ26"/>
<evidence type="ECO:0000256" key="7">
    <source>
        <dbReference type="SAM" id="MobiDB-lite"/>
    </source>
</evidence>
<comment type="function">
    <text evidence="6">Small GTPase required for proper nuclear import of RNA polymerase II and III (RNAPII and RNAPIII). May act at an RNAP assembly step prior to nuclear import.</text>
</comment>
<comment type="subunit">
    <text evidence="6">Binds to RNA polymerase II (RNAPII).</text>
</comment>
<organism evidence="8 9">
    <name type="scientific">Zalerion maritima</name>
    <dbReference type="NCBI Taxonomy" id="339359"/>
    <lineage>
        <taxon>Eukaryota</taxon>
        <taxon>Fungi</taxon>
        <taxon>Dikarya</taxon>
        <taxon>Ascomycota</taxon>
        <taxon>Pezizomycotina</taxon>
        <taxon>Sordariomycetes</taxon>
        <taxon>Lulworthiomycetidae</taxon>
        <taxon>Lulworthiales</taxon>
        <taxon>Lulworthiaceae</taxon>
        <taxon>Zalerion</taxon>
    </lineage>
</organism>
<gene>
    <name evidence="8" type="ORF">MKZ38_003116</name>
</gene>
<dbReference type="GO" id="GO:0003924">
    <property type="term" value="F:GTPase activity"/>
    <property type="evidence" value="ECO:0007669"/>
    <property type="project" value="TreeGrafter"/>
</dbReference>
<keyword evidence="4 6" id="KW-0378">Hydrolase</keyword>
<dbReference type="Pfam" id="PF03029">
    <property type="entry name" value="ATP_bind_1"/>
    <property type="match status" value="1"/>
</dbReference>
<sequence length="305" mass="34489">MSKFGVMVIGPAGAGKSTFCTALLTHLNLNRRSAFYVNLDPAAENFEHTPDLDIKELISVEDVMEDLHLGPNGGLVHCFEFLLENLDFLTEALDSLTEEYMIVFDMPGQIELYSHMPLIPTLVRHLSRAGGLDIRLCATYLLESTFMTDRSKFFAGTMAAMSAMVALELPHINVFSKMDLVKGQVRRKDIRKFLDPSPDLLDEDPQEKQRRLEALRDGREDPAQEEEYMDPNASSTVMRGASFRKLNRKVADVIENFGLVNFLELDVSKEDSVQAILSYIDDNVQWAEAQEPREPHDEMEVDDNV</sequence>
<dbReference type="GO" id="GO:0005525">
    <property type="term" value="F:GTP binding"/>
    <property type="evidence" value="ECO:0007669"/>
    <property type="project" value="UniProtKB-KW"/>
</dbReference>
<dbReference type="Gene3D" id="3.40.50.300">
    <property type="entry name" value="P-loop containing nucleotide triphosphate hydrolases"/>
    <property type="match status" value="1"/>
</dbReference>
<evidence type="ECO:0000256" key="5">
    <source>
        <dbReference type="ARBA" id="ARBA00023134"/>
    </source>
</evidence>
<dbReference type="SUPFAM" id="SSF52540">
    <property type="entry name" value="P-loop containing nucleoside triphosphate hydrolases"/>
    <property type="match status" value="1"/>
</dbReference>
<dbReference type="Proteomes" id="UP001201980">
    <property type="component" value="Unassembled WGS sequence"/>
</dbReference>
<feature type="region of interest" description="Disordered" evidence="7">
    <location>
        <begin position="215"/>
        <end position="234"/>
    </location>
</feature>
<evidence type="ECO:0000256" key="6">
    <source>
        <dbReference type="RuleBase" id="RU365059"/>
    </source>
</evidence>
<keyword evidence="5 6" id="KW-0342">GTP-binding</keyword>
<dbReference type="CDD" id="cd17872">
    <property type="entry name" value="GPN3"/>
    <property type="match status" value="1"/>
</dbReference>
<keyword evidence="3 6" id="KW-0547">Nucleotide-binding</keyword>
<accession>A0AAD5RZ26</accession>
<comment type="caution">
    <text evidence="8">The sequence shown here is derived from an EMBL/GenBank/DDBJ whole genome shotgun (WGS) entry which is preliminary data.</text>
</comment>
<evidence type="ECO:0000256" key="4">
    <source>
        <dbReference type="ARBA" id="ARBA00022801"/>
    </source>
</evidence>